<keyword evidence="2" id="KW-0464">Manganese</keyword>
<dbReference type="GO" id="GO:0005886">
    <property type="term" value="C:plasma membrane"/>
    <property type="evidence" value="ECO:0007669"/>
    <property type="project" value="UniProtKB-SubCell"/>
</dbReference>
<dbReference type="Gene3D" id="3.10.310.30">
    <property type="match status" value="1"/>
</dbReference>
<feature type="binding site" evidence="2">
    <location>
        <position position="431"/>
    </location>
    <ligand>
        <name>Mn(2+)</name>
        <dbReference type="ChEBI" id="CHEBI:29035"/>
        <label>2</label>
    </ligand>
</feature>
<dbReference type="GO" id="GO:0106409">
    <property type="term" value="F:cyclic-di-AMP phosphodiesterase activity"/>
    <property type="evidence" value="ECO:0007669"/>
    <property type="project" value="RHEA"/>
</dbReference>
<keyword evidence="1" id="KW-0378">Hydrolase</keyword>
<feature type="domain" description="DDH" evidence="4">
    <location>
        <begin position="353"/>
        <end position="507"/>
    </location>
</feature>
<keyword evidence="3" id="KW-1133">Transmembrane helix</keyword>
<sequence>MDNKKFVWAFIPRASTYLGIILLLVIILTILEFWIGIVGFILFSFLVFYNIRLEYKKQNELTQYIEDLTFHVDTATKDTLLNFPLPFVVLELDGTIIWYNPPFRDIFGGKDLLEKTITSLVSELEPKKILDGQPKINKNILINQRNYNVLGNFVKAEKKSDKGEFILMLYLLDNTEFVELQKRYGDEKICIGLIIIDNYDDLMQSLEDALRPQLLAEIDKKLVGWMSHTGGIIKKFERDKYFFVFESKYLKEFEDKKYEILDLVKEISIGNKIPVTLSIGFGINGKTIIENFSYANACIDIALGRGGDHVVIRNGEAFSFYGGKTRELEKRTRVKARVIAYALRELIDQSPEVLIMGHENCDVDCLGGALGICRIVKNRGKNVHIVLNSSNPTIENLLAKIEKNPDYSGVFINSSEALDRINKKTLLIILDTHRPSFTESPELVKFTNQIVVIDHHRRGADYIQDAVLTYQETYASSTCELVTEILQYVEEKVHLKQLEAEALYAGIVVDTKNFTFKTGVRTFEAASFLRRQGVDTVSVKQLFQNDIETYINISNIVRNAEIISDRIAVSVCPQNVKNAQLISAQAADQLLSLLGIAAAFVLSVNGNVVVISGRSLGEINVQMILEKLGGGGHLSIAGAQLEGISIENAIEKLKCAIIEYTNEINSVNI</sequence>
<dbReference type="PANTHER" id="PTHR47618:SF2">
    <property type="entry name" value="CYCLIC-DI-AMP PHOSPHODIESTERASE GDPP"/>
    <property type="match status" value="1"/>
</dbReference>
<dbReference type="Pfam" id="PF02272">
    <property type="entry name" value="DHHA1"/>
    <property type="match status" value="1"/>
</dbReference>
<dbReference type="STRING" id="398512.Bccel_3915"/>
<feature type="binding site" evidence="2">
    <location>
        <position position="362"/>
    </location>
    <ligand>
        <name>Mn(2+)</name>
        <dbReference type="ChEBI" id="CHEBI:29035"/>
        <label>1</label>
    </ligand>
</feature>
<dbReference type="GO" id="GO:0016787">
    <property type="term" value="F:hydrolase activity"/>
    <property type="evidence" value="ECO:0007669"/>
    <property type="project" value="UniProtKB-UniRule"/>
</dbReference>
<dbReference type="Pfam" id="PF24898">
    <property type="entry name" value="GGDEF_GdpP"/>
    <property type="match status" value="1"/>
</dbReference>
<feature type="domain" description="DHHA1" evidence="5">
    <location>
        <begin position="579"/>
        <end position="654"/>
    </location>
</feature>
<dbReference type="PATRIC" id="fig|398512.5.peg.4096"/>
<feature type="binding site" evidence="2">
    <location>
        <position position="364"/>
    </location>
    <ligand>
        <name>Mn(2+)</name>
        <dbReference type="ChEBI" id="CHEBI:29035"/>
        <label>2</label>
    </ligand>
</feature>
<evidence type="ECO:0000259" key="5">
    <source>
        <dbReference type="Pfam" id="PF02272"/>
    </source>
</evidence>
<dbReference type="PANTHER" id="PTHR47618">
    <property type="entry name" value="BIFUNCTIONAL OLIGORIBONUCLEASE AND PAP PHOSPHATASE NRNA"/>
    <property type="match status" value="1"/>
</dbReference>
<feature type="transmembrane region" description="Helical" evidence="3">
    <location>
        <begin position="20"/>
        <end position="49"/>
    </location>
</feature>
<keyword evidence="3" id="KW-0812">Transmembrane</keyword>
<dbReference type="Proteomes" id="UP000036923">
    <property type="component" value="Unassembled WGS sequence"/>
</dbReference>
<feature type="binding site" evidence="2">
    <location>
        <position position="455"/>
    </location>
    <ligand>
        <name>Mn(2+)</name>
        <dbReference type="ChEBI" id="CHEBI:29035"/>
        <label>2</label>
    </ligand>
</feature>
<dbReference type="InterPro" id="IPR001667">
    <property type="entry name" value="DDH_dom"/>
</dbReference>
<proteinExistence type="inferred from homology"/>
<reference evidence="7" key="1">
    <citation type="submission" date="2015-07" db="EMBL/GenBank/DDBJ databases">
        <title>Near-Complete Genome Sequence of the Cellulolytic Bacterium Bacteroides (Pseudobacteroides) cellulosolvens ATCC 35603.</title>
        <authorList>
            <person name="Dassa B."/>
            <person name="Utturkar S.M."/>
            <person name="Klingeman D.M."/>
            <person name="Hurt R.A."/>
            <person name="Keller M."/>
            <person name="Xu J."/>
            <person name="Reddy Y.H.K."/>
            <person name="Borovok I."/>
            <person name="Grinberg I.R."/>
            <person name="Lamed R."/>
            <person name="Zhivin O."/>
            <person name="Bayer E.A."/>
            <person name="Brown S.D."/>
        </authorList>
    </citation>
    <scope>NUCLEOTIDE SEQUENCE [LARGE SCALE GENOMIC DNA]</scope>
    <source>
        <strain evidence="7">DSM 2933</strain>
    </source>
</reference>
<comment type="similarity">
    <text evidence="1">Belongs to the GdpP/PdeA phosphodiesterase family.</text>
</comment>
<evidence type="ECO:0000313" key="7">
    <source>
        <dbReference type="Proteomes" id="UP000036923"/>
    </source>
</evidence>
<dbReference type="InterPro" id="IPR038763">
    <property type="entry name" value="DHH_sf"/>
</dbReference>
<dbReference type="EMBL" id="LGTC01000001">
    <property type="protein sequence ID" value="KNY28641.1"/>
    <property type="molecule type" value="Genomic_DNA"/>
</dbReference>
<dbReference type="InterPro" id="IPR051319">
    <property type="entry name" value="Oligoribo/pAp-PDE_c-di-AMP_PDE"/>
</dbReference>
<dbReference type="AlphaFoldDB" id="A0A0L6JS21"/>
<feature type="binding site" evidence="2">
    <location>
        <position position="358"/>
    </location>
    <ligand>
        <name>Mn(2+)</name>
        <dbReference type="ChEBI" id="CHEBI:29035"/>
        <label>1</label>
    </ligand>
</feature>
<dbReference type="GO" id="GO:0046872">
    <property type="term" value="F:metal ion binding"/>
    <property type="evidence" value="ECO:0007669"/>
    <property type="project" value="UniProtKB-KW"/>
</dbReference>
<gene>
    <name evidence="6" type="ORF">Bccel_3915</name>
</gene>
<comment type="function">
    <text evidence="1">Has phosphodiesterase (PDE) activity against cyclic-di-AMP (c-di-AMP).</text>
</comment>
<dbReference type="PIRSF" id="PIRSF026583">
    <property type="entry name" value="YybT"/>
    <property type="match status" value="1"/>
</dbReference>
<comment type="catalytic activity">
    <reaction evidence="1">
        <text>3',3'-c-di-AMP + H2O = 5'-O-phosphonoadenylyl-(3'-&gt;5')-adenosine + H(+)</text>
        <dbReference type="Rhea" id="RHEA:54420"/>
        <dbReference type="ChEBI" id="CHEBI:15377"/>
        <dbReference type="ChEBI" id="CHEBI:15378"/>
        <dbReference type="ChEBI" id="CHEBI:71500"/>
        <dbReference type="ChEBI" id="CHEBI:138171"/>
    </reaction>
</comment>
<organism evidence="6 7">
    <name type="scientific">Pseudobacteroides cellulosolvens ATCC 35603 = DSM 2933</name>
    <dbReference type="NCBI Taxonomy" id="398512"/>
    <lineage>
        <taxon>Bacteria</taxon>
        <taxon>Bacillati</taxon>
        <taxon>Bacillota</taxon>
        <taxon>Clostridia</taxon>
        <taxon>Eubacteriales</taxon>
        <taxon>Oscillospiraceae</taxon>
        <taxon>Pseudobacteroides</taxon>
    </lineage>
</organism>
<protein>
    <recommendedName>
        <fullName evidence="1">Cyclic-di-AMP phosphodiesterase</fullName>
        <ecNumber evidence="1">3.1.4.-</ecNumber>
    </recommendedName>
</protein>
<dbReference type="RefSeq" id="WP_036936556.1">
    <property type="nucleotide sequence ID" value="NZ_JQKC01000002.1"/>
</dbReference>
<evidence type="ECO:0000256" key="2">
    <source>
        <dbReference type="PIRSR" id="PIRSR026583-50"/>
    </source>
</evidence>
<dbReference type="OrthoDB" id="9759476at2"/>
<comment type="cofactor">
    <cofactor evidence="2">
        <name>Mn(2+)</name>
        <dbReference type="ChEBI" id="CHEBI:29035"/>
    </cofactor>
    <text evidence="2">For phosphodiesterase activity, probably binds 2 Mn(2+) per subunit.</text>
</comment>
<dbReference type="Gene3D" id="3.30.450.20">
    <property type="entry name" value="PAS domain"/>
    <property type="match status" value="1"/>
</dbReference>
<dbReference type="FunFam" id="3.90.1640.10:FF:000002">
    <property type="entry name" value="Cyclic-di-AMP phosphodiesterase"/>
    <property type="match status" value="1"/>
</dbReference>
<dbReference type="eggNOG" id="COG3887">
    <property type="taxonomic scope" value="Bacteria"/>
</dbReference>
<evidence type="ECO:0000313" key="6">
    <source>
        <dbReference type="EMBL" id="KNY28641.1"/>
    </source>
</evidence>
<evidence type="ECO:0000259" key="4">
    <source>
        <dbReference type="Pfam" id="PF01368"/>
    </source>
</evidence>
<feature type="binding site" evidence="2">
    <location>
        <position position="510"/>
    </location>
    <ligand>
        <name>Mn(2+)</name>
        <dbReference type="ChEBI" id="CHEBI:29035"/>
        <label>2</label>
    </ligand>
</feature>
<dbReference type="InterPro" id="IPR014528">
    <property type="entry name" value="GdpP/PdeA"/>
</dbReference>
<accession>A0A0L6JS21</accession>
<dbReference type="Pfam" id="PF01368">
    <property type="entry name" value="DHH"/>
    <property type="match status" value="1"/>
</dbReference>
<dbReference type="InterPro" id="IPR003156">
    <property type="entry name" value="DHHA1_dom"/>
</dbReference>
<name>A0A0L6JS21_9FIRM</name>
<keyword evidence="7" id="KW-1185">Reference proteome</keyword>
<dbReference type="Gene3D" id="3.90.1640.10">
    <property type="entry name" value="inorganic pyrophosphatase (n-terminal core)"/>
    <property type="match status" value="1"/>
</dbReference>
<keyword evidence="1" id="KW-1003">Cell membrane</keyword>
<evidence type="ECO:0000256" key="3">
    <source>
        <dbReference type="SAM" id="Phobius"/>
    </source>
</evidence>
<dbReference type="EC" id="3.1.4.-" evidence="1"/>
<dbReference type="SUPFAM" id="SSF64182">
    <property type="entry name" value="DHH phosphoesterases"/>
    <property type="match status" value="1"/>
</dbReference>
<keyword evidence="1 3" id="KW-0472">Membrane</keyword>
<evidence type="ECO:0000256" key="1">
    <source>
        <dbReference type="PIRNR" id="PIRNR026583"/>
    </source>
</evidence>
<dbReference type="GO" id="GO:0003676">
    <property type="term" value="F:nucleic acid binding"/>
    <property type="evidence" value="ECO:0007669"/>
    <property type="project" value="UniProtKB-UniRule"/>
</dbReference>
<feature type="binding site" evidence="2">
    <location>
        <position position="431"/>
    </location>
    <ligand>
        <name>Mn(2+)</name>
        <dbReference type="ChEBI" id="CHEBI:29035"/>
        <label>1</label>
    </ligand>
</feature>
<keyword evidence="2" id="KW-0479">Metal-binding</keyword>
<comment type="subcellular location">
    <subcellularLocation>
        <location evidence="1">Cell membrane</location>
    </subcellularLocation>
</comment>
<comment type="caution">
    <text evidence="6">The sequence shown here is derived from an EMBL/GenBank/DDBJ whole genome shotgun (WGS) entry which is preliminary data.</text>
</comment>